<comment type="caution">
    <text evidence="1">The sequence shown here is derived from an EMBL/GenBank/DDBJ whole genome shotgun (WGS) entry which is preliminary data.</text>
</comment>
<reference evidence="2" key="1">
    <citation type="journal article" date="2019" name="Int. J. Syst. Evol. Microbiol.">
        <title>The Global Catalogue of Microorganisms (GCM) 10K type strain sequencing project: providing services to taxonomists for standard genome sequencing and annotation.</title>
        <authorList>
            <consortium name="The Broad Institute Genomics Platform"/>
            <consortium name="The Broad Institute Genome Sequencing Center for Infectious Disease"/>
            <person name="Wu L."/>
            <person name="Ma J."/>
        </authorList>
    </citation>
    <scope>NUCLEOTIDE SEQUENCE [LARGE SCALE GENOMIC DNA]</scope>
    <source>
        <strain evidence="2">CCM 8725</strain>
    </source>
</reference>
<proteinExistence type="predicted"/>
<evidence type="ECO:0000313" key="2">
    <source>
        <dbReference type="Proteomes" id="UP001597448"/>
    </source>
</evidence>
<name>A0ABW5FDF7_9BACL</name>
<dbReference type="RefSeq" id="WP_209988232.1">
    <property type="nucleotide sequence ID" value="NZ_JBHSVQ010000001.1"/>
</dbReference>
<organism evidence="1 2">
    <name type="scientific">Paenibacillus rhizoplanae</name>
    <dbReference type="NCBI Taxonomy" id="1917181"/>
    <lineage>
        <taxon>Bacteria</taxon>
        <taxon>Bacillati</taxon>
        <taxon>Bacillota</taxon>
        <taxon>Bacilli</taxon>
        <taxon>Bacillales</taxon>
        <taxon>Paenibacillaceae</taxon>
        <taxon>Paenibacillus</taxon>
    </lineage>
</organism>
<gene>
    <name evidence="1" type="ORF">ACFSX3_19320</name>
</gene>
<evidence type="ECO:0000313" key="1">
    <source>
        <dbReference type="EMBL" id="MFD2412047.1"/>
    </source>
</evidence>
<dbReference type="EMBL" id="JBHUKY010000033">
    <property type="protein sequence ID" value="MFD2412047.1"/>
    <property type="molecule type" value="Genomic_DNA"/>
</dbReference>
<protein>
    <submittedName>
        <fullName evidence="1">Uncharacterized protein</fullName>
    </submittedName>
</protein>
<dbReference type="Proteomes" id="UP001597448">
    <property type="component" value="Unassembled WGS sequence"/>
</dbReference>
<keyword evidence="2" id="KW-1185">Reference proteome</keyword>
<accession>A0ABW5FDF7</accession>
<sequence length="55" mass="6163">MEIHSDSYRIAPLSDQEDVVEVIRQAESQIARMTGNPEVTLIAYEKTDPSRNGSN</sequence>